<feature type="transmembrane region" description="Helical" evidence="5">
    <location>
        <begin position="195"/>
        <end position="221"/>
    </location>
</feature>
<evidence type="ECO:0000256" key="2">
    <source>
        <dbReference type="ARBA" id="ARBA00022692"/>
    </source>
</evidence>
<name>A0ABD3VYF4_SINWO</name>
<dbReference type="Gene3D" id="1.20.1070.10">
    <property type="entry name" value="Rhodopsin 7-helix transmembrane proteins"/>
    <property type="match status" value="1"/>
</dbReference>
<organism evidence="7 8">
    <name type="scientific">Sinanodonta woodiana</name>
    <name type="common">Chinese pond mussel</name>
    <name type="synonym">Anodonta woodiana</name>
    <dbReference type="NCBI Taxonomy" id="1069815"/>
    <lineage>
        <taxon>Eukaryota</taxon>
        <taxon>Metazoa</taxon>
        <taxon>Spiralia</taxon>
        <taxon>Lophotrochozoa</taxon>
        <taxon>Mollusca</taxon>
        <taxon>Bivalvia</taxon>
        <taxon>Autobranchia</taxon>
        <taxon>Heteroconchia</taxon>
        <taxon>Palaeoheterodonta</taxon>
        <taxon>Unionida</taxon>
        <taxon>Unionoidea</taxon>
        <taxon>Unionidae</taxon>
        <taxon>Unioninae</taxon>
        <taxon>Sinanodonta</taxon>
    </lineage>
</organism>
<keyword evidence="2 5" id="KW-0812">Transmembrane</keyword>
<feature type="domain" description="G-protein coupled receptors family 1 profile" evidence="6">
    <location>
        <begin position="41"/>
        <end position="313"/>
    </location>
</feature>
<feature type="transmembrane region" description="Helical" evidence="5">
    <location>
        <begin position="61"/>
        <end position="83"/>
    </location>
</feature>
<sequence length="372" mass="42435">MTANSTTEKYYDDVSNYQEQKAGTMLWSVIPPILISFGTVGNILSIIVLTRRSIRSSTTALYLTVLAFSDLVVLYTGLLRQWLNFLWHEDVRSISELSCKIHLWFVYISLDFSAWILIAVTLERVISSWFPHNAKGLCSRKRATALMITIFIFLLILNGHLLFGFGDVVSTDDGHTTIKKCRLKSNAYKEFFSYVWPWIDLCIFCLIPFVVLFTGNVCILIKVIQSAKRTRQVAPIGGPHQHRTSNKQSSLTAMLFTLNVVFLLCTSPISVYNIGYSQWEQGATTHDYAVLNLWWAICSLLMYVNNSLNFLLYCLSGSRFRQEVKNLFCWKGQVSITPTKTYRSQVSHLYPTKECHVENVTKTEPLTGSCHV</sequence>
<comment type="caution">
    <text evidence="7">The sequence shown here is derived from an EMBL/GenBank/DDBJ whole genome shotgun (WGS) entry which is preliminary data.</text>
</comment>
<evidence type="ECO:0000256" key="5">
    <source>
        <dbReference type="SAM" id="Phobius"/>
    </source>
</evidence>
<feature type="transmembrane region" description="Helical" evidence="5">
    <location>
        <begin position="25"/>
        <end position="49"/>
    </location>
</feature>
<evidence type="ECO:0000313" key="8">
    <source>
        <dbReference type="Proteomes" id="UP001634394"/>
    </source>
</evidence>
<feature type="transmembrane region" description="Helical" evidence="5">
    <location>
        <begin position="294"/>
        <end position="315"/>
    </location>
</feature>
<feature type="transmembrane region" description="Helical" evidence="5">
    <location>
        <begin position="103"/>
        <end position="122"/>
    </location>
</feature>
<evidence type="ECO:0000313" key="7">
    <source>
        <dbReference type="EMBL" id="KAL3866028.1"/>
    </source>
</evidence>
<dbReference type="InterPro" id="IPR000276">
    <property type="entry name" value="GPCR_Rhodpsn"/>
</dbReference>
<dbReference type="CDD" id="cd14978">
    <property type="entry name" value="7tmA_FMRFamide_R-like"/>
    <property type="match status" value="1"/>
</dbReference>
<dbReference type="EMBL" id="JBJQND010000009">
    <property type="protein sequence ID" value="KAL3866028.1"/>
    <property type="molecule type" value="Genomic_DNA"/>
</dbReference>
<proteinExistence type="predicted"/>
<dbReference type="PRINTS" id="PR00237">
    <property type="entry name" value="GPCRRHODOPSN"/>
</dbReference>
<dbReference type="PANTHER" id="PTHR46641">
    <property type="entry name" value="FMRFAMIDE RECEPTOR-RELATED"/>
    <property type="match status" value="1"/>
</dbReference>
<dbReference type="InterPro" id="IPR052954">
    <property type="entry name" value="GPCR-Ligand_Int"/>
</dbReference>
<evidence type="ECO:0000256" key="4">
    <source>
        <dbReference type="ARBA" id="ARBA00023136"/>
    </source>
</evidence>
<comment type="subcellular location">
    <subcellularLocation>
        <location evidence="1">Membrane</location>
    </subcellularLocation>
</comment>
<dbReference type="Proteomes" id="UP001634394">
    <property type="component" value="Unassembled WGS sequence"/>
</dbReference>
<keyword evidence="4 5" id="KW-0472">Membrane</keyword>
<dbReference type="PROSITE" id="PS50262">
    <property type="entry name" value="G_PROTEIN_RECEP_F1_2"/>
    <property type="match status" value="1"/>
</dbReference>
<feature type="transmembrane region" description="Helical" evidence="5">
    <location>
        <begin position="143"/>
        <end position="163"/>
    </location>
</feature>
<gene>
    <name evidence="7" type="ORF">ACJMK2_043369</name>
</gene>
<dbReference type="Pfam" id="PF00001">
    <property type="entry name" value="7tm_1"/>
    <property type="match status" value="1"/>
</dbReference>
<evidence type="ECO:0000256" key="3">
    <source>
        <dbReference type="ARBA" id="ARBA00022989"/>
    </source>
</evidence>
<evidence type="ECO:0000259" key="6">
    <source>
        <dbReference type="PROSITE" id="PS50262"/>
    </source>
</evidence>
<dbReference type="AlphaFoldDB" id="A0ABD3VYF4"/>
<evidence type="ECO:0000256" key="1">
    <source>
        <dbReference type="ARBA" id="ARBA00004370"/>
    </source>
</evidence>
<reference evidence="7 8" key="1">
    <citation type="submission" date="2024-11" db="EMBL/GenBank/DDBJ databases">
        <title>Chromosome-level genome assembly of the freshwater bivalve Anodonta woodiana.</title>
        <authorList>
            <person name="Chen X."/>
        </authorList>
    </citation>
    <scope>NUCLEOTIDE SEQUENCE [LARGE SCALE GENOMIC DNA]</scope>
    <source>
        <strain evidence="7">MN2024</strain>
        <tissue evidence="7">Gills</tissue>
    </source>
</reference>
<accession>A0ABD3VYF4</accession>
<dbReference type="PANTHER" id="PTHR46641:SF25">
    <property type="entry name" value="CNMAMIDE RECEPTOR-RELATED"/>
    <property type="match status" value="1"/>
</dbReference>
<dbReference type="SUPFAM" id="SSF81321">
    <property type="entry name" value="Family A G protein-coupled receptor-like"/>
    <property type="match status" value="1"/>
</dbReference>
<protein>
    <recommendedName>
        <fullName evidence="6">G-protein coupled receptors family 1 profile domain-containing protein</fullName>
    </recommendedName>
</protein>
<keyword evidence="3 5" id="KW-1133">Transmembrane helix</keyword>
<dbReference type="GO" id="GO:0016020">
    <property type="term" value="C:membrane"/>
    <property type="evidence" value="ECO:0007669"/>
    <property type="project" value="UniProtKB-SubCell"/>
</dbReference>
<keyword evidence="8" id="KW-1185">Reference proteome</keyword>
<feature type="transmembrane region" description="Helical" evidence="5">
    <location>
        <begin position="251"/>
        <end position="274"/>
    </location>
</feature>
<dbReference type="InterPro" id="IPR017452">
    <property type="entry name" value="GPCR_Rhodpsn_7TM"/>
</dbReference>